<gene>
    <name evidence="1" type="ORF">IM700_018135</name>
</gene>
<dbReference type="EMBL" id="JADCNN020000020">
    <property type="protein sequence ID" value="MBM6997583.1"/>
    <property type="molecule type" value="Genomic_DNA"/>
</dbReference>
<organism evidence="1 2">
    <name type="scientific">Paenibacillus rhizolycopersici</name>
    <dbReference type="NCBI Taxonomy" id="2780073"/>
    <lineage>
        <taxon>Bacteria</taxon>
        <taxon>Bacillati</taxon>
        <taxon>Bacillota</taxon>
        <taxon>Bacilli</taxon>
        <taxon>Bacillales</taxon>
        <taxon>Paenibacillaceae</taxon>
        <taxon>Paenibacillus</taxon>
    </lineage>
</organism>
<protein>
    <submittedName>
        <fullName evidence="1">Uncharacterized protein</fullName>
    </submittedName>
</protein>
<reference evidence="1 2" key="1">
    <citation type="submission" date="2021-01" db="EMBL/GenBank/DDBJ databases">
        <title>Paenibacillus sp.nov. isolated from the rhizosphere soil of tomato plant.</title>
        <authorList>
            <person name="Thin K.K."/>
            <person name="Zhang X."/>
            <person name="He S."/>
        </authorList>
    </citation>
    <scope>NUCLEOTIDE SEQUENCE [LARGE SCALE GENOMIC DNA]</scope>
    <source>
        <strain evidence="1 2">DXFW5</strain>
    </source>
</reference>
<dbReference type="Proteomes" id="UP001516620">
    <property type="component" value="Unassembled WGS sequence"/>
</dbReference>
<name>A0ABS2HDG7_9BACL</name>
<comment type="caution">
    <text evidence="1">The sequence shown here is derived from an EMBL/GenBank/DDBJ whole genome shotgun (WGS) entry which is preliminary data.</text>
</comment>
<accession>A0ABS2HDG7</accession>
<evidence type="ECO:0000313" key="1">
    <source>
        <dbReference type="EMBL" id="MBM6997583.1"/>
    </source>
</evidence>
<keyword evidence="2" id="KW-1185">Reference proteome</keyword>
<proteinExistence type="predicted"/>
<evidence type="ECO:0000313" key="2">
    <source>
        <dbReference type="Proteomes" id="UP001516620"/>
    </source>
</evidence>
<sequence>MINLSHSLEAAHWEAALRYAPDLYFDVLEPFKPDRVGVTVFEATAPSPSFDRVVEVDGSQTMMAIEYAIYWDYDIQHLYELEHVWIFVGPDGDIVHCECSSHGHRLIGLLRDRSNLSSDGRVQLFSQPGKHAMSPIAEFFRLMPTASSCCMEDAGNDGLLEPAMFRGELRTRPDSDLLARRCLQQYRFQPSFEYALHAWDPSLFVSWEQLRREIPIRLNALLASLAGE</sequence>